<feature type="compositionally biased region" description="Basic residues" evidence="1">
    <location>
        <begin position="1"/>
        <end position="30"/>
    </location>
</feature>
<dbReference type="InterPro" id="IPR017850">
    <property type="entry name" value="Alkaline_phosphatase_core_sf"/>
</dbReference>
<evidence type="ECO:0000313" key="2">
    <source>
        <dbReference type="EMBL" id="RKN37880.1"/>
    </source>
</evidence>
<dbReference type="Gene3D" id="3.40.720.10">
    <property type="entry name" value="Alkaline Phosphatase, subunit A"/>
    <property type="match status" value="1"/>
</dbReference>
<name>A0A3A9YPH1_9ACTN</name>
<dbReference type="InterPro" id="IPR002591">
    <property type="entry name" value="Phosphodiest/P_Trfase"/>
</dbReference>
<proteinExistence type="predicted"/>
<keyword evidence="3" id="KW-1185">Reference proteome</keyword>
<reference evidence="2 3" key="1">
    <citation type="journal article" date="2014" name="Int. J. Syst. Evol. Microbiol.">
        <title>Streptomyces hoynatensis sp. nov., isolated from deep marine sediment.</title>
        <authorList>
            <person name="Veyisoglu A."/>
            <person name="Sahin N."/>
        </authorList>
    </citation>
    <scope>NUCLEOTIDE SEQUENCE [LARGE SCALE GENOMIC DNA]</scope>
    <source>
        <strain evidence="2 3">KCTC 29097</strain>
    </source>
</reference>
<feature type="compositionally biased region" description="Gly residues" evidence="1">
    <location>
        <begin position="45"/>
        <end position="54"/>
    </location>
</feature>
<dbReference type="PANTHER" id="PTHR10151:SF120">
    <property type="entry name" value="BIS(5'-ADENOSYL)-TRIPHOSPHATASE"/>
    <property type="match status" value="1"/>
</dbReference>
<organism evidence="2 3">
    <name type="scientific">Streptomyces hoynatensis</name>
    <dbReference type="NCBI Taxonomy" id="1141874"/>
    <lineage>
        <taxon>Bacteria</taxon>
        <taxon>Bacillati</taxon>
        <taxon>Actinomycetota</taxon>
        <taxon>Actinomycetes</taxon>
        <taxon>Kitasatosporales</taxon>
        <taxon>Streptomycetaceae</taxon>
        <taxon>Streptomyces</taxon>
    </lineage>
</organism>
<evidence type="ECO:0000313" key="3">
    <source>
        <dbReference type="Proteomes" id="UP000272474"/>
    </source>
</evidence>
<protein>
    <submittedName>
        <fullName evidence="2">Alkaline phosphatase family protein</fullName>
    </submittedName>
</protein>
<dbReference type="GO" id="GO:0016787">
    <property type="term" value="F:hydrolase activity"/>
    <property type="evidence" value="ECO:0007669"/>
    <property type="project" value="UniProtKB-ARBA"/>
</dbReference>
<dbReference type="OrthoDB" id="9779267at2"/>
<dbReference type="Proteomes" id="UP000272474">
    <property type="component" value="Unassembled WGS sequence"/>
</dbReference>
<dbReference type="SUPFAM" id="SSF53649">
    <property type="entry name" value="Alkaline phosphatase-like"/>
    <property type="match status" value="1"/>
</dbReference>
<sequence>MRRPQLRGGSRLHRLHHRRRPLAAHQRGGRRPGDGQADPGVRPGAVGGDGGGGQVTPPQSGGSARAGEGGRPAAPPGPAAHEPAPLDPREAPAPRYGSASLADLLPAAAAGLGVPGVTSPLSLPPADRVCVFLVDGLGWEALRAHPAEAPFLTSLLPTSTAGSGLPLTAGFPATTATSLASVGTGLPPAAHGLAGYKVLDPATGELMNQLRWDPWTDPAAWQPYPTLFRRAEAAGVAASQVTAPHFEHTPLTQVALSGGTFVGRLDAGERMDAAARRLAAADRTLVYTYYAELDGTGHRLGIASGAWREQLRYVDSLAQRLAEQLPPRAVLYVTADHGMVDVPHTEEARFDFDTDWELRAGVARLGGEGRARHLYAVPGAAADVHAVWREVLAGQAWVVTREEAVDLGWFGPPGVALDPRVEPRVGDVVVAMTGTASVIASESEPNESALVGMHGSVTPAEQLVPLLEVRT</sequence>
<comment type="caution">
    <text evidence="2">The sequence shown here is derived from an EMBL/GenBank/DDBJ whole genome shotgun (WGS) entry which is preliminary data.</text>
</comment>
<feature type="region of interest" description="Disordered" evidence="1">
    <location>
        <begin position="1"/>
        <end position="95"/>
    </location>
</feature>
<gene>
    <name evidence="2" type="ORF">D7294_26290</name>
</gene>
<dbReference type="AlphaFoldDB" id="A0A3A9YPH1"/>
<dbReference type="PANTHER" id="PTHR10151">
    <property type="entry name" value="ECTONUCLEOTIDE PYROPHOSPHATASE/PHOSPHODIESTERASE"/>
    <property type="match status" value="1"/>
</dbReference>
<dbReference type="EMBL" id="RBAL01000021">
    <property type="protein sequence ID" value="RKN37880.1"/>
    <property type="molecule type" value="Genomic_DNA"/>
</dbReference>
<accession>A0A3A9YPH1</accession>
<dbReference type="Pfam" id="PF01663">
    <property type="entry name" value="Phosphodiest"/>
    <property type="match status" value="1"/>
</dbReference>
<evidence type="ECO:0000256" key="1">
    <source>
        <dbReference type="SAM" id="MobiDB-lite"/>
    </source>
</evidence>